<dbReference type="SUPFAM" id="SSF103088">
    <property type="entry name" value="OmpA-like"/>
    <property type="match status" value="1"/>
</dbReference>
<evidence type="ECO:0000313" key="9">
    <source>
        <dbReference type="Proteomes" id="UP000501534"/>
    </source>
</evidence>
<dbReference type="InterPro" id="IPR006665">
    <property type="entry name" value="OmpA-like"/>
</dbReference>
<sequence length="201" mass="21801">MKRLGLLLAALLLAACASEPRKPVAPELFVVVPAKDGHIGTIVVESNGQKKIIHSAFGSERIKPDGGMVSANMTRDQVHEIFADTVDALPGRPASFTLYFLEGKDELTPASKVELDKVFADVKKRPLPDIMVIGHTDTVGGLAYNDKLSLARAERLREMLVGLGIPAERVGAAGRGKRELLVPTDDNMSEARNRRVEINVR</sequence>
<evidence type="ECO:0000256" key="1">
    <source>
        <dbReference type="ARBA" id="ARBA00004442"/>
    </source>
</evidence>
<dbReference type="PROSITE" id="PS51257">
    <property type="entry name" value="PROKAR_LIPOPROTEIN"/>
    <property type="match status" value="1"/>
</dbReference>
<keyword evidence="6" id="KW-0732">Signal</keyword>
<dbReference type="InterPro" id="IPR001261">
    <property type="entry name" value="ArgE/DapE_CS"/>
</dbReference>
<keyword evidence="2" id="KW-0378">Hydrolase</keyword>
<evidence type="ECO:0000313" key="8">
    <source>
        <dbReference type="EMBL" id="QJR12837.1"/>
    </source>
</evidence>
<accession>A0A6M4H4I4</accession>
<keyword evidence="9" id="KW-1185">Reference proteome</keyword>
<reference evidence="8 9" key="1">
    <citation type="submission" date="2020-04" db="EMBL/GenBank/DDBJ databases">
        <title>Usitatibacter rugosus gen. nov., sp. nov. and Usitatibacter palustris sp. nov., novel members of Usitatibacteraceae fam. nov. within the order Nitrosomonadales isolated from soil.</title>
        <authorList>
            <person name="Huber K.J."/>
            <person name="Neumann-Schaal M."/>
            <person name="Geppert A."/>
            <person name="Luckner M."/>
            <person name="Wanner G."/>
            <person name="Overmann J."/>
        </authorList>
    </citation>
    <scope>NUCLEOTIDE SEQUENCE [LARGE SCALE GENOMIC DNA]</scope>
    <source>
        <strain evidence="8 9">0125_3</strain>
    </source>
</reference>
<evidence type="ECO:0000256" key="6">
    <source>
        <dbReference type="SAM" id="SignalP"/>
    </source>
</evidence>
<evidence type="ECO:0000256" key="5">
    <source>
        <dbReference type="PROSITE-ProRule" id="PRU00473"/>
    </source>
</evidence>
<evidence type="ECO:0000256" key="4">
    <source>
        <dbReference type="ARBA" id="ARBA00023237"/>
    </source>
</evidence>
<dbReference type="AlphaFoldDB" id="A0A6M4H4I4"/>
<dbReference type="Gene3D" id="3.30.1330.60">
    <property type="entry name" value="OmpA-like domain"/>
    <property type="match status" value="1"/>
</dbReference>
<dbReference type="PROSITE" id="PS51123">
    <property type="entry name" value="OMPA_2"/>
    <property type="match status" value="1"/>
</dbReference>
<dbReference type="CDD" id="cd07185">
    <property type="entry name" value="OmpA_C-like"/>
    <property type="match status" value="1"/>
</dbReference>
<feature type="signal peptide" evidence="6">
    <location>
        <begin position="1"/>
        <end position="17"/>
    </location>
</feature>
<dbReference type="PRINTS" id="PR01021">
    <property type="entry name" value="OMPADOMAIN"/>
</dbReference>
<gene>
    <name evidence="8" type="primary">pal_5</name>
    <name evidence="8" type="ORF">DSM104443_03930</name>
</gene>
<proteinExistence type="predicted"/>
<dbReference type="InterPro" id="IPR050330">
    <property type="entry name" value="Bact_OuterMem_StrucFunc"/>
</dbReference>
<dbReference type="KEGG" id="uru:DSM104443_03930"/>
<feature type="chain" id="PRO_5027061894" evidence="6">
    <location>
        <begin position="18"/>
        <end position="201"/>
    </location>
</feature>
<dbReference type="InterPro" id="IPR006664">
    <property type="entry name" value="OMP_bac"/>
</dbReference>
<keyword evidence="8" id="KW-0449">Lipoprotein</keyword>
<protein>
    <submittedName>
        <fullName evidence="8">Peptidoglycan-associated lipoprotein</fullName>
    </submittedName>
</protein>
<keyword evidence="4" id="KW-0998">Cell outer membrane</keyword>
<dbReference type="GO" id="GO:0009279">
    <property type="term" value="C:cell outer membrane"/>
    <property type="evidence" value="ECO:0007669"/>
    <property type="project" value="UniProtKB-SubCell"/>
</dbReference>
<name>A0A6M4H4I4_9PROT</name>
<dbReference type="PANTHER" id="PTHR30329">
    <property type="entry name" value="STATOR ELEMENT OF FLAGELLAR MOTOR COMPLEX"/>
    <property type="match status" value="1"/>
</dbReference>
<dbReference type="Pfam" id="PF00691">
    <property type="entry name" value="OmpA"/>
    <property type="match status" value="1"/>
</dbReference>
<organism evidence="8 9">
    <name type="scientific">Usitatibacter rugosus</name>
    <dbReference type="NCBI Taxonomy" id="2732067"/>
    <lineage>
        <taxon>Bacteria</taxon>
        <taxon>Pseudomonadati</taxon>
        <taxon>Pseudomonadota</taxon>
        <taxon>Betaproteobacteria</taxon>
        <taxon>Nitrosomonadales</taxon>
        <taxon>Usitatibacteraceae</taxon>
        <taxon>Usitatibacter</taxon>
    </lineage>
</organism>
<comment type="subcellular location">
    <subcellularLocation>
        <location evidence="1">Cell outer membrane</location>
    </subcellularLocation>
</comment>
<dbReference type="Proteomes" id="UP000501534">
    <property type="component" value="Chromosome"/>
</dbReference>
<dbReference type="InterPro" id="IPR036737">
    <property type="entry name" value="OmpA-like_sf"/>
</dbReference>
<keyword evidence="3 5" id="KW-0472">Membrane</keyword>
<feature type="domain" description="OmpA-like" evidence="7">
    <location>
        <begin position="87"/>
        <end position="201"/>
    </location>
</feature>
<dbReference type="EMBL" id="CP053069">
    <property type="protein sequence ID" value="QJR12837.1"/>
    <property type="molecule type" value="Genomic_DNA"/>
</dbReference>
<dbReference type="RefSeq" id="WP_171095383.1">
    <property type="nucleotide sequence ID" value="NZ_CP053069.1"/>
</dbReference>
<evidence type="ECO:0000259" key="7">
    <source>
        <dbReference type="PROSITE" id="PS51123"/>
    </source>
</evidence>
<dbReference type="PROSITE" id="PS00758">
    <property type="entry name" value="ARGE_DAPE_CPG2_1"/>
    <property type="match status" value="1"/>
</dbReference>
<evidence type="ECO:0000256" key="3">
    <source>
        <dbReference type="ARBA" id="ARBA00023136"/>
    </source>
</evidence>
<evidence type="ECO:0000256" key="2">
    <source>
        <dbReference type="ARBA" id="ARBA00022801"/>
    </source>
</evidence>
<dbReference type="PANTHER" id="PTHR30329:SF21">
    <property type="entry name" value="LIPOPROTEIN YIAD-RELATED"/>
    <property type="match status" value="1"/>
</dbReference>